<dbReference type="Pfam" id="PF03358">
    <property type="entry name" value="FMN_red"/>
    <property type="match status" value="1"/>
</dbReference>
<dbReference type="GO" id="GO:0016491">
    <property type="term" value="F:oxidoreductase activity"/>
    <property type="evidence" value="ECO:0007669"/>
    <property type="project" value="InterPro"/>
</dbReference>
<gene>
    <name evidence="2" type="ORF">DEJ51_34225</name>
</gene>
<evidence type="ECO:0000259" key="1">
    <source>
        <dbReference type="Pfam" id="PF03358"/>
    </source>
</evidence>
<dbReference type="InterPro" id="IPR050712">
    <property type="entry name" value="NAD(P)H-dep_reductase"/>
</dbReference>
<dbReference type="GO" id="GO:0005829">
    <property type="term" value="C:cytosol"/>
    <property type="evidence" value="ECO:0007669"/>
    <property type="project" value="TreeGrafter"/>
</dbReference>
<name>A0A5P2DTP7_STRVZ</name>
<feature type="domain" description="NADPH-dependent FMN reductase-like" evidence="1">
    <location>
        <begin position="6"/>
        <end position="144"/>
    </location>
</feature>
<dbReference type="SUPFAM" id="SSF52218">
    <property type="entry name" value="Flavoproteins"/>
    <property type="match status" value="1"/>
</dbReference>
<dbReference type="Gene3D" id="3.40.50.360">
    <property type="match status" value="1"/>
</dbReference>
<dbReference type="PANTHER" id="PTHR30543:SF21">
    <property type="entry name" value="NAD(P)H-DEPENDENT FMN REDUCTASE LOT6"/>
    <property type="match status" value="1"/>
</dbReference>
<dbReference type="PANTHER" id="PTHR30543">
    <property type="entry name" value="CHROMATE REDUCTASE"/>
    <property type="match status" value="1"/>
</dbReference>
<organism evidence="2 3">
    <name type="scientific">Streptomyces venezuelae</name>
    <dbReference type="NCBI Taxonomy" id="54571"/>
    <lineage>
        <taxon>Bacteria</taxon>
        <taxon>Bacillati</taxon>
        <taxon>Actinomycetota</taxon>
        <taxon>Actinomycetes</taxon>
        <taxon>Kitasatosporales</taxon>
        <taxon>Streptomycetaceae</taxon>
        <taxon>Streptomyces</taxon>
    </lineage>
</organism>
<dbReference type="AlphaFoldDB" id="A0A5P2DTP7"/>
<dbReference type="GO" id="GO:0010181">
    <property type="term" value="F:FMN binding"/>
    <property type="evidence" value="ECO:0007669"/>
    <property type="project" value="TreeGrafter"/>
</dbReference>
<accession>A0A5P2DTP7</accession>
<reference evidence="2 3" key="1">
    <citation type="submission" date="2018-05" db="EMBL/GenBank/DDBJ databases">
        <title>Streptomyces venezuelae.</title>
        <authorList>
            <person name="Kim W."/>
            <person name="Lee N."/>
            <person name="Cho B.-K."/>
        </authorList>
    </citation>
    <scope>NUCLEOTIDE SEQUENCE [LARGE SCALE GENOMIC DNA]</scope>
    <source>
        <strain evidence="2 3">ATCC 21018</strain>
    </source>
</reference>
<dbReference type="EMBL" id="CP029189">
    <property type="protein sequence ID" value="QES58564.1"/>
    <property type="molecule type" value="Genomic_DNA"/>
</dbReference>
<proteinExistence type="predicted"/>
<evidence type="ECO:0000313" key="2">
    <source>
        <dbReference type="EMBL" id="QES58564.1"/>
    </source>
</evidence>
<dbReference type="RefSeq" id="WP_150261568.1">
    <property type="nucleotide sequence ID" value="NZ_CP029189.1"/>
</dbReference>
<protein>
    <submittedName>
        <fullName evidence="2">NADPH-dependent FMN reductase</fullName>
    </submittedName>
</protein>
<evidence type="ECO:0000313" key="3">
    <source>
        <dbReference type="Proteomes" id="UP000324101"/>
    </source>
</evidence>
<dbReference type="InterPro" id="IPR029039">
    <property type="entry name" value="Flavoprotein-like_sf"/>
</dbReference>
<dbReference type="OrthoDB" id="9812295at2"/>
<dbReference type="Proteomes" id="UP000324101">
    <property type="component" value="Chromosome"/>
</dbReference>
<sequence>MNTPLRIALVVGSTREGRFGPTVARWFETAAAGRTDIELTVADLADADLPAHWTPSLTPRGHAFVEQLARADAYVILTPEYNHSFPASLKQAIDTAGHVWRRKPVGFVSYGGLSGGLRAVEQLRPVFAELHATTVRETVSFHQFPFDETGAPRDADGARTAVTVLLDDLLWWGHALRTARRQDEAQNAAA</sequence>
<dbReference type="InterPro" id="IPR005025">
    <property type="entry name" value="FMN_Rdtase-like_dom"/>
</dbReference>